<protein>
    <submittedName>
        <fullName evidence="1">Uncharacterized protein</fullName>
    </submittedName>
</protein>
<dbReference type="Proteomes" id="UP001417504">
    <property type="component" value="Unassembled WGS sequence"/>
</dbReference>
<proteinExistence type="predicted"/>
<reference evidence="1 2" key="1">
    <citation type="submission" date="2024-01" db="EMBL/GenBank/DDBJ databases">
        <title>Genome assemblies of Stephania.</title>
        <authorList>
            <person name="Yang L."/>
        </authorList>
    </citation>
    <scope>NUCLEOTIDE SEQUENCE [LARGE SCALE GENOMIC DNA]</scope>
    <source>
        <strain evidence="1">QJT</strain>
        <tissue evidence="1">Leaf</tissue>
    </source>
</reference>
<name>A0AAP0NZ72_9MAGN</name>
<dbReference type="AlphaFoldDB" id="A0AAP0NZ72"/>
<dbReference type="EMBL" id="JBBNAE010000005">
    <property type="protein sequence ID" value="KAK9123115.1"/>
    <property type="molecule type" value="Genomic_DNA"/>
</dbReference>
<sequence length="83" mass="9544">MCYFCVICIGFRMGFSALSIMCLIWEKKREIEIYKPVIQTCLGSGIAVLDEITLYFLTPFSVDQKHVIAFKGREHVMNNENSC</sequence>
<gene>
    <name evidence="1" type="ORF">Sjap_012717</name>
</gene>
<evidence type="ECO:0000313" key="1">
    <source>
        <dbReference type="EMBL" id="KAK9123115.1"/>
    </source>
</evidence>
<comment type="caution">
    <text evidence="1">The sequence shown here is derived from an EMBL/GenBank/DDBJ whole genome shotgun (WGS) entry which is preliminary data.</text>
</comment>
<evidence type="ECO:0000313" key="2">
    <source>
        <dbReference type="Proteomes" id="UP001417504"/>
    </source>
</evidence>
<keyword evidence="2" id="KW-1185">Reference proteome</keyword>
<accession>A0AAP0NZ72</accession>
<organism evidence="1 2">
    <name type="scientific">Stephania japonica</name>
    <dbReference type="NCBI Taxonomy" id="461633"/>
    <lineage>
        <taxon>Eukaryota</taxon>
        <taxon>Viridiplantae</taxon>
        <taxon>Streptophyta</taxon>
        <taxon>Embryophyta</taxon>
        <taxon>Tracheophyta</taxon>
        <taxon>Spermatophyta</taxon>
        <taxon>Magnoliopsida</taxon>
        <taxon>Ranunculales</taxon>
        <taxon>Menispermaceae</taxon>
        <taxon>Menispermoideae</taxon>
        <taxon>Cissampelideae</taxon>
        <taxon>Stephania</taxon>
    </lineage>
</organism>